<dbReference type="PANTHER" id="PTHR33365">
    <property type="entry name" value="YALI0B05434P"/>
    <property type="match status" value="1"/>
</dbReference>
<evidence type="ECO:0000313" key="4">
    <source>
        <dbReference type="Proteomes" id="UP000799291"/>
    </source>
</evidence>
<keyword evidence="2" id="KW-1133">Transmembrane helix</keyword>
<keyword evidence="4" id="KW-1185">Reference proteome</keyword>
<evidence type="ECO:0000256" key="1">
    <source>
        <dbReference type="ARBA" id="ARBA00035112"/>
    </source>
</evidence>
<evidence type="ECO:0000313" key="3">
    <source>
        <dbReference type="EMBL" id="KAF2678695.1"/>
    </source>
</evidence>
<evidence type="ECO:0000256" key="2">
    <source>
        <dbReference type="SAM" id="Phobius"/>
    </source>
</evidence>
<dbReference type="InterPro" id="IPR021765">
    <property type="entry name" value="UstYa-like"/>
</dbReference>
<dbReference type="PANTHER" id="PTHR33365:SF7">
    <property type="entry name" value="TAT PATHWAY SIGNAL SEQUENCE"/>
    <property type="match status" value="1"/>
</dbReference>
<dbReference type="AlphaFoldDB" id="A0A6G1IKM3"/>
<gene>
    <name evidence="3" type="ORF">K458DRAFT_422929</name>
</gene>
<dbReference type="GO" id="GO:0043386">
    <property type="term" value="P:mycotoxin biosynthetic process"/>
    <property type="evidence" value="ECO:0007669"/>
    <property type="project" value="InterPro"/>
</dbReference>
<sequence>MNLDFSRKDLKDDVAYEEAPFLVDDEKGSEISVGHVRGPPSSARRRFPSSLNIVLFVLIVLSNGAWWISINSRSAQESESSCIRPQLVWSPGTAAIEYERVVLNRSIESENVFAGKRTKAMDEAWAELIKPMALKISKEELERLGETSISFRDGSGFLAEMAVFHELHCVKHLREHLTLDFCNMTEYELEFERGHVDHCLEYFREAAMCRGDPTLAFFTWDDGIPKSKRDTTNECVKWDKLRAFAESRMVDVSDYSVLNRDG</sequence>
<protein>
    <submittedName>
        <fullName evidence="3">Uncharacterized protein</fullName>
    </submittedName>
</protein>
<name>A0A6G1IKM3_9PLEO</name>
<organism evidence="3 4">
    <name type="scientific">Lentithecium fluviatile CBS 122367</name>
    <dbReference type="NCBI Taxonomy" id="1168545"/>
    <lineage>
        <taxon>Eukaryota</taxon>
        <taxon>Fungi</taxon>
        <taxon>Dikarya</taxon>
        <taxon>Ascomycota</taxon>
        <taxon>Pezizomycotina</taxon>
        <taxon>Dothideomycetes</taxon>
        <taxon>Pleosporomycetidae</taxon>
        <taxon>Pleosporales</taxon>
        <taxon>Massarineae</taxon>
        <taxon>Lentitheciaceae</taxon>
        <taxon>Lentithecium</taxon>
    </lineage>
</organism>
<keyword evidence="2" id="KW-0472">Membrane</keyword>
<dbReference type="Pfam" id="PF11807">
    <property type="entry name" value="UstYa"/>
    <property type="match status" value="1"/>
</dbReference>
<dbReference type="Proteomes" id="UP000799291">
    <property type="component" value="Unassembled WGS sequence"/>
</dbReference>
<dbReference type="OrthoDB" id="3687641at2759"/>
<comment type="similarity">
    <text evidence="1">Belongs to the ustYa family.</text>
</comment>
<dbReference type="EMBL" id="MU005610">
    <property type="protein sequence ID" value="KAF2678695.1"/>
    <property type="molecule type" value="Genomic_DNA"/>
</dbReference>
<reference evidence="3" key="1">
    <citation type="journal article" date="2020" name="Stud. Mycol.">
        <title>101 Dothideomycetes genomes: a test case for predicting lifestyles and emergence of pathogens.</title>
        <authorList>
            <person name="Haridas S."/>
            <person name="Albert R."/>
            <person name="Binder M."/>
            <person name="Bloem J."/>
            <person name="Labutti K."/>
            <person name="Salamov A."/>
            <person name="Andreopoulos B."/>
            <person name="Baker S."/>
            <person name="Barry K."/>
            <person name="Bills G."/>
            <person name="Bluhm B."/>
            <person name="Cannon C."/>
            <person name="Castanera R."/>
            <person name="Culley D."/>
            <person name="Daum C."/>
            <person name="Ezra D."/>
            <person name="Gonzalez J."/>
            <person name="Henrissat B."/>
            <person name="Kuo A."/>
            <person name="Liang C."/>
            <person name="Lipzen A."/>
            <person name="Lutzoni F."/>
            <person name="Magnuson J."/>
            <person name="Mondo S."/>
            <person name="Nolan M."/>
            <person name="Ohm R."/>
            <person name="Pangilinan J."/>
            <person name="Park H.-J."/>
            <person name="Ramirez L."/>
            <person name="Alfaro M."/>
            <person name="Sun H."/>
            <person name="Tritt A."/>
            <person name="Yoshinaga Y."/>
            <person name="Zwiers L.-H."/>
            <person name="Turgeon B."/>
            <person name="Goodwin S."/>
            <person name="Spatafora J."/>
            <person name="Crous P."/>
            <person name="Grigoriev I."/>
        </authorList>
    </citation>
    <scope>NUCLEOTIDE SEQUENCE</scope>
    <source>
        <strain evidence="3">CBS 122367</strain>
    </source>
</reference>
<feature type="transmembrane region" description="Helical" evidence="2">
    <location>
        <begin position="51"/>
        <end position="70"/>
    </location>
</feature>
<accession>A0A6G1IKM3</accession>
<proteinExistence type="inferred from homology"/>
<keyword evidence="2" id="KW-0812">Transmembrane</keyword>